<organism evidence="8 9">
    <name type="scientific">Stegodyphus mimosarum</name>
    <name type="common">African social velvet spider</name>
    <dbReference type="NCBI Taxonomy" id="407821"/>
    <lineage>
        <taxon>Eukaryota</taxon>
        <taxon>Metazoa</taxon>
        <taxon>Ecdysozoa</taxon>
        <taxon>Arthropoda</taxon>
        <taxon>Chelicerata</taxon>
        <taxon>Arachnida</taxon>
        <taxon>Araneae</taxon>
        <taxon>Araneomorphae</taxon>
        <taxon>Entelegynae</taxon>
        <taxon>Eresoidea</taxon>
        <taxon>Eresidae</taxon>
        <taxon>Stegodyphus</taxon>
    </lineage>
</organism>
<comment type="catalytic activity">
    <reaction evidence="1">
        <text>a 1,2-diacyl-sn-glycero-3-phosphocholine + H2O = a 1-acyl-sn-glycero-3-phosphocholine + a fatty acid + H(+)</text>
        <dbReference type="Rhea" id="RHEA:15801"/>
        <dbReference type="ChEBI" id="CHEBI:15377"/>
        <dbReference type="ChEBI" id="CHEBI:15378"/>
        <dbReference type="ChEBI" id="CHEBI:28868"/>
        <dbReference type="ChEBI" id="CHEBI:57643"/>
        <dbReference type="ChEBI" id="CHEBI:58168"/>
        <dbReference type="EC" id="3.1.1.4"/>
    </reaction>
</comment>
<dbReference type="EMBL" id="KK121567">
    <property type="protein sequence ID" value="KFM80733.1"/>
    <property type="molecule type" value="Genomic_DNA"/>
</dbReference>
<dbReference type="Pfam" id="PF05826">
    <property type="entry name" value="Phospholip_A2_2"/>
    <property type="match status" value="1"/>
</dbReference>
<dbReference type="GO" id="GO:0050482">
    <property type="term" value="P:arachidonate secretion"/>
    <property type="evidence" value="ECO:0007669"/>
    <property type="project" value="InterPro"/>
</dbReference>
<feature type="domain" description="Phospholipase A2-like central" evidence="7">
    <location>
        <begin position="141"/>
        <end position="234"/>
    </location>
</feature>
<dbReference type="SUPFAM" id="SSF48619">
    <property type="entry name" value="Phospholipase A2, PLA2"/>
    <property type="match status" value="1"/>
</dbReference>
<dbReference type="Proteomes" id="UP000054359">
    <property type="component" value="Unassembled WGS sequence"/>
</dbReference>
<evidence type="ECO:0000256" key="6">
    <source>
        <dbReference type="ARBA" id="ARBA00023098"/>
    </source>
</evidence>
<dbReference type="GO" id="GO:0016042">
    <property type="term" value="P:lipid catabolic process"/>
    <property type="evidence" value="ECO:0007669"/>
    <property type="project" value="UniProtKB-KW"/>
</dbReference>
<dbReference type="AlphaFoldDB" id="A0A087UTP4"/>
<dbReference type="InterPro" id="IPR036444">
    <property type="entry name" value="PLipase_A2_dom_sf"/>
</dbReference>
<evidence type="ECO:0000256" key="3">
    <source>
        <dbReference type="ARBA" id="ARBA00022801"/>
    </source>
</evidence>
<comment type="cofactor">
    <cofactor evidence="2">
        <name>Ca(2+)</name>
        <dbReference type="ChEBI" id="CHEBI:29108"/>
    </cofactor>
</comment>
<name>A0A087UTP4_STEMI</name>
<evidence type="ECO:0000259" key="7">
    <source>
        <dbReference type="Pfam" id="PF05826"/>
    </source>
</evidence>
<dbReference type="PANTHER" id="PTHR12253">
    <property type="entry name" value="RH14732P"/>
    <property type="match status" value="1"/>
</dbReference>
<dbReference type="OrthoDB" id="6075074at2759"/>
<sequence length="263" mass="30793">MRFKIGNSGLLWRGFFGNLMIACVLCKVEESFYRQKRTLDGDTINILSDGKMTVMTFLDSAGRLEECTIIPDNATIARQLFKEAISSTKNENVKYEMLETDVRKLGRKCRKYIRDTRRKKESQLSETEANLLRRLSLDEPLPGTKWCTRQTRPKYLKDLGERKKLDSCCRDFHTGSDVIPPFSERRHFFNVFPWPISSCEITKKFRNCLEDEGSESSLEFAKLMFDLVRLPCFKILEREICEEYETWFNECKTKKVQPAAVEE</sequence>
<dbReference type="OMA" id="KRECETW"/>
<proteinExistence type="predicted"/>
<evidence type="ECO:0000256" key="2">
    <source>
        <dbReference type="ARBA" id="ARBA00001913"/>
    </source>
</evidence>
<dbReference type="GO" id="GO:0004623">
    <property type="term" value="F:phospholipase A2 activity"/>
    <property type="evidence" value="ECO:0007669"/>
    <property type="project" value="UniProtKB-EC"/>
</dbReference>
<evidence type="ECO:0000256" key="4">
    <source>
        <dbReference type="ARBA" id="ARBA00022837"/>
    </source>
</evidence>
<accession>A0A087UTP4</accession>
<keyword evidence="4" id="KW-0106">Calcium</keyword>
<evidence type="ECO:0000256" key="1">
    <source>
        <dbReference type="ARBA" id="ARBA00001604"/>
    </source>
</evidence>
<evidence type="ECO:0000256" key="5">
    <source>
        <dbReference type="ARBA" id="ARBA00022963"/>
    </source>
</evidence>
<reference evidence="8 9" key="1">
    <citation type="submission" date="2013-11" db="EMBL/GenBank/DDBJ databases">
        <title>Genome sequencing of Stegodyphus mimosarum.</title>
        <authorList>
            <person name="Bechsgaard J."/>
        </authorList>
    </citation>
    <scope>NUCLEOTIDE SEQUENCE [LARGE SCALE GENOMIC DNA]</scope>
</reference>
<evidence type="ECO:0000313" key="8">
    <source>
        <dbReference type="EMBL" id="KFM80733.1"/>
    </source>
</evidence>
<keyword evidence="5" id="KW-0442">Lipid degradation</keyword>
<gene>
    <name evidence="8" type="ORF">X975_07958</name>
</gene>
<evidence type="ECO:0000313" key="9">
    <source>
        <dbReference type="Proteomes" id="UP000054359"/>
    </source>
</evidence>
<feature type="non-terminal residue" evidence="8">
    <location>
        <position position="263"/>
    </location>
</feature>
<keyword evidence="6" id="KW-0443">Lipid metabolism</keyword>
<dbReference type="STRING" id="407821.A0A087UTP4"/>
<keyword evidence="3" id="KW-0378">Hydrolase</keyword>
<dbReference type="GO" id="GO:0006644">
    <property type="term" value="P:phospholipid metabolic process"/>
    <property type="evidence" value="ECO:0007669"/>
    <property type="project" value="InterPro"/>
</dbReference>
<keyword evidence="9" id="KW-1185">Reference proteome</keyword>
<protein>
    <submittedName>
        <fullName evidence="8">Phospholipase A2 isozymes PA3A/PA3B/PA5</fullName>
    </submittedName>
</protein>
<dbReference type="Gene3D" id="1.20.90.10">
    <property type="entry name" value="Phospholipase A2 domain"/>
    <property type="match status" value="1"/>
</dbReference>
<dbReference type="InterPro" id="IPR016090">
    <property type="entry name" value="PLA2-like_dom"/>
</dbReference>